<organism evidence="1 2">
    <name type="scientific">Ascobolus immersus RN42</name>
    <dbReference type="NCBI Taxonomy" id="1160509"/>
    <lineage>
        <taxon>Eukaryota</taxon>
        <taxon>Fungi</taxon>
        <taxon>Dikarya</taxon>
        <taxon>Ascomycota</taxon>
        <taxon>Pezizomycotina</taxon>
        <taxon>Pezizomycetes</taxon>
        <taxon>Pezizales</taxon>
        <taxon>Ascobolaceae</taxon>
        <taxon>Ascobolus</taxon>
    </lineage>
</organism>
<dbReference type="Proteomes" id="UP000275078">
    <property type="component" value="Unassembled WGS sequence"/>
</dbReference>
<name>A0A3N4I686_ASCIM</name>
<reference evidence="1 2" key="1">
    <citation type="journal article" date="2018" name="Nat. Ecol. Evol.">
        <title>Pezizomycetes genomes reveal the molecular basis of ectomycorrhizal truffle lifestyle.</title>
        <authorList>
            <person name="Murat C."/>
            <person name="Payen T."/>
            <person name="Noel B."/>
            <person name="Kuo A."/>
            <person name="Morin E."/>
            <person name="Chen J."/>
            <person name="Kohler A."/>
            <person name="Krizsan K."/>
            <person name="Balestrini R."/>
            <person name="Da Silva C."/>
            <person name="Montanini B."/>
            <person name="Hainaut M."/>
            <person name="Levati E."/>
            <person name="Barry K.W."/>
            <person name="Belfiori B."/>
            <person name="Cichocki N."/>
            <person name="Clum A."/>
            <person name="Dockter R.B."/>
            <person name="Fauchery L."/>
            <person name="Guy J."/>
            <person name="Iotti M."/>
            <person name="Le Tacon F."/>
            <person name="Lindquist E.A."/>
            <person name="Lipzen A."/>
            <person name="Malagnac F."/>
            <person name="Mello A."/>
            <person name="Molinier V."/>
            <person name="Miyauchi S."/>
            <person name="Poulain J."/>
            <person name="Riccioni C."/>
            <person name="Rubini A."/>
            <person name="Sitrit Y."/>
            <person name="Splivallo R."/>
            <person name="Traeger S."/>
            <person name="Wang M."/>
            <person name="Zifcakova L."/>
            <person name="Wipf D."/>
            <person name="Zambonelli A."/>
            <person name="Paolocci F."/>
            <person name="Nowrousian M."/>
            <person name="Ottonello S."/>
            <person name="Baldrian P."/>
            <person name="Spatafora J.W."/>
            <person name="Henrissat B."/>
            <person name="Nagy L.G."/>
            <person name="Aury J.M."/>
            <person name="Wincker P."/>
            <person name="Grigoriev I.V."/>
            <person name="Bonfante P."/>
            <person name="Martin F.M."/>
        </authorList>
    </citation>
    <scope>NUCLEOTIDE SEQUENCE [LARGE SCALE GENOMIC DNA]</scope>
    <source>
        <strain evidence="1 2">RN42</strain>
    </source>
</reference>
<sequence length="180" mass="21757">MLDDSDLFANMSLHPTIYYDSDSDDSDYNYSGYESDDYYNYKPDPPPKPADYTFACNYLHTFKATAPDLFPELIYQLRLVKNKALGLYKCWDQVEKMLKNCEEPELKALWEVWRSEELKIECFERLVGDFDEEEILEERKEDVNHRGEAWDHSVIDEFARKRAERQRREGYRERYACWRR</sequence>
<dbReference type="AlphaFoldDB" id="A0A3N4I686"/>
<dbReference type="EMBL" id="ML119697">
    <property type="protein sequence ID" value="RPA79620.1"/>
    <property type="molecule type" value="Genomic_DNA"/>
</dbReference>
<proteinExistence type="predicted"/>
<accession>A0A3N4I686</accession>
<gene>
    <name evidence="1" type="ORF">BJ508DRAFT_328193</name>
</gene>
<keyword evidence="2" id="KW-1185">Reference proteome</keyword>
<protein>
    <submittedName>
        <fullName evidence="1">Uncharacterized protein</fullName>
    </submittedName>
</protein>
<evidence type="ECO:0000313" key="2">
    <source>
        <dbReference type="Proteomes" id="UP000275078"/>
    </source>
</evidence>
<evidence type="ECO:0000313" key="1">
    <source>
        <dbReference type="EMBL" id="RPA79620.1"/>
    </source>
</evidence>